<gene>
    <name evidence="1" type="ORF">TTAC_LOCUS9426</name>
</gene>
<reference evidence="3" key="1">
    <citation type="submission" date="2017-02" db="UniProtKB">
        <authorList>
            <consortium name="WormBaseParasite"/>
        </authorList>
    </citation>
    <scope>IDENTIFICATION</scope>
</reference>
<dbReference type="Proteomes" id="UP000274429">
    <property type="component" value="Unassembled WGS sequence"/>
</dbReference>
<dbReference type="EMBL" id="UYWX01020812">
    <property type="protein sequence ID" value="VDM34215.1"/>
    <property type="molecule type" value="Genomic_DNA"/>
</dbReference>
<protein>
    <submittedName>
        <fullName evidence="1 3">Uncharacterized protein</fullName>
    </submittedName>
</protein>
<proteinExistence type="predicted"/>
<evidence type="ECO:0000313" key="3">
    <source>
        <dbReference type="WBParaSite" id="TTAC_0000944101-mRNA-1"/>
    </source>
</evidence>
<dbReference type="AlphaFoldDB" id="A0A0R3X7B6"/>
<dbReference type="WBParaSite" id="TTAC_0000944101-mRNA-1">
    <property type="protein sequence ID" value="TTAC_0000944101-mRNA-1"/>
    <property type="gene ID" value="TTAC_0000944101"/>
</dbReference>
<evidence type="ECO:0000313" key="1">
    <source>
        <dbReference type="EMBL" id="VDM34215.1"/>
    </source>
</evidence>
<organism evidence="3">
    <name type="scientific">Hydatigena taeniaeformis</name>
    <name type="common">Feline tapeworm</name>
    <name type="synonym">Taenia taeniaeformis</name>
    <dbReference type="NCBI Taxonomy" id="6205"/>
    <lineage>
        <taxon>Eukaryota</taxon>
        <taxon>Metazoa</taxon>
        <taxon>Spiralia</taxon>
        <taxon>Lophotrochozoa</taxon>
        <taxon>Platyhelminthes</taxon>
        <taxon>Cestoda</taxon>
        <taxon>Eucestoda</taxon>
        <taxon>Cyclophyllidea</taxon>
        <taxon>Taeniidae</taxon>
        <taxon>Hydatigera</taxon>
    </lineage>
</organism>
<sequence length="91" mass="9579">MEGSTNLGSLRPTSQKCDAMAFVLRQLGCLTSSASNAMARRMDGGGCCSLEIGVAVVVLMMALPPCGRSRLKQQSGVCAEVMHRSEESDVV</sequence>
<keyword evidence="2" id="KW-1185">Reference proteome</keyword>
<name>A0A0R3X7B6_HYDTA</name>
<reference evidence="1 2" key="2">
    <citation type="submission" date="2018-11" db="EMBL/GenBank/DDBJ databases">
        <authorList>
            <consortium name="Pathogen Informatics"/>
        </authorList>
    </citation>
    <scope>NUCLEOTIDE SEQUENCE [LARGE SCALE GENOMIC DNA]</scope>
</reference>
<evidence type="ECO:0000313" key="2">
    <source>
        <dbReference type="Proteomes" id="UP000274429"/>
    </source>
</evidence>
<accession>A0A0R3X7B6</accession>